<keyword evidence="4 10" id="KW-0328">Glycosyltransferase</keyword>
<keyword evidence="14" id="KW-1185">Reference proteome</keyword>
<dbReference type="PANTHER" id="PTHR10050:SF53">
    <property type="entry name" value="CHROMOSOME UNDETERMINED SCAFFOLD_67, WHOLE GENOME SHOTGUN SEQUENCE"/>
    <property type="match status" value="1"/>
</dbReference>
<dbReference type="UniPathway" id="UPA00378"/>
<evidence type="ECO:0000256" key="3">
    <source>
        <dbReference type="ARBA" id="ARBA00007222"/>
    </source>
</evidence>
<evidence type="ECO:0000313" key="14">
    <source>
        <dbReference type="Proteomes" id="UP000236327"/>
    </source>
</evidence>
<feature type="transmembrane region" description="Helical" evidence="10">
    <location>
        <begin position="114"/>
        <end position="130"/>
    </location>
</feature>
<organism evidence="13 14">
    <name type="scientific">Novosphingobium guangzhouense</name>
    <dbReference type="NCBI Taxonomy" id="1850347"/>
    <lineage>
        <taxon>Bacteria</taxon>
        <taxon>Pseudomonadati</taxon>
        <taxon>Pseudomonadota</taxon>
        <taxon>Alphaproteobacteria</taxon>
        <taxon>Sphingomonadales</taxon>
        <taxon>Sphingomonadaceae</taxon>
        <taxon>Novosphingobium</taxon>
    </lineage>
</organism>
<sequence length="431" mass="49156">MPFSRQNHAQTHHDPLGWCLLIVAAFQALVLWRLTIPSRYYFDEVHYVPAALKLLELIPANREHPLFAKEVIAAAIHFLGDKPLAWRIGPALFGGLGLFAFARLVWHVTHLRRATVLATALLATNFMWFVQSRIAMLDMIAAGLCMVGLWQFAAAWRAKRTGLARLHLILSGLALGLSLGAKWSGAPALAMPGLAFLAMRIAETGPIFIGKRGAGPIRGISMVEAALWLGLFPIAVYWATFIPAMFYPHHTLSPWGFVEQHELMVRLQDSVKKPHPYKTYWYQWIVDWRGIWYLFQNVDGAHRGVVMIGNPMAMIAGLLAFFWSIWAALFRRRRDVLFFAVLYFVCVGMWAVNGKPVQFYYHYLLPGAFLMALLALGLDSLWDRRDRWRLVARWVFGLSLALFVIFYPIISGCPLPFKDAYNAWMWLPSWR</sequence>
<evidence type="ECO:0000256" key="2">
    <source>
        <dbReference type="ARBA" id="ARBA00004922"/>
    </source>
</evidence>
<feature type="domain" description="Protein O-mannosyl-transferase C-terminal four TM" evidence="12">
    <location>
        <begin position="257"/>
        <end position="430"/>
    </location>
</feature>
<evidence type="ECO:0000259" key="12">
    <source>
        <dbReference type="Pfam" id="PF16192"/>
    </source>
</evidence>
<feature type="transmembrane region" description="Helical" evidence="10">
    <location>
        <begin position="222"/>
        <end position="247"/>
    </location>
</feature>
<name>A0A2K2FVS1_9SPHN</name>
<comment type="pathway">
    <text evidence="2 10">Protein modification; protein glycosylation.</text>
</comment>
<feature type="transmembrane region" description="Helical" evidence="10">
    <location>
        <begin position="336"/>
        <end position="353"/>
    </location>
</feature>
<dbReference type="EC" id="2.4.1.-" evidence="10"/>
<dbReference type="GO" id="GO:0004169">
    <property type="term" value="F:dolichyl-phosphate-mannose-protein mannosyltransferase activity"/>
    <property type="evidence" value="ECO:0007669"/>
    <property type="project" value="UniProtKB-UniRule"/>
</dbReference>
<keyword evidence="8 10" id="KW-0472">Membrane</keyword>
<evidence type="ECO:0000256" key="6">
    <source>
        <dbReference type="ARBA" id="ARBA00022692"/>
    </source>
</evidence>
<feature type="transmembrane region" description="Helical" evidence="10">
    <location>
        <begin position="312"/>
        <end position="329"/>
    </location>
</feature>
<dbReference type="AlphaFoldDB" id="A0A2K2FVS1"/>
<feature type="transmembrane region" description="Helical" evidence="10">
    <location>
        <begin position="136"/>
        <end position="156"/>
    </location>
</feature>
<evidence type="ECO:0000256" key="9">
    <source>
        <dbReference type="ARBA" id="ARBA00093617"/>
    </source>
</evidence>
<dbReference type="Proteomes" id="UP000236327">
    <property type="component" value="Unassembled WGS sequence"/>
</dbReference>
<proteinExistence type="inferred from homology"/>
<dbReference type="RefSeq" id="WP_103098225.1">
    <property type="nucleotide sequence ID" value="NZ_LYMM01000062.1"/>
</dbReference>
<evidence type="ECO:0000256" key="5">
    <source>
        <dbReference type="ARBA" id="ARBA00022679"/>
    </source>
</evidence>
<dbReference type="Pfam" id="PF02366">
    <property type="entry name" value="PMT"/>
    <property type="match status" value="1"/>
</dbReference>
<comment type="subcellular location">
    <subcellularLocation>
        <location evidence="10">Cell membrane</location>
    </subcellularLocation>
    <subcellularLocation>
        <location evidence="1">Endomembrane system</location>
        <topology evidence="1">Multi-pass membrane protein</topology>
    </subcellularLocation>
</comment>
<evidence type="ECO:0000256" key="1">
    <source>
        <dbReference type="ARBA" id="ARBA00004127"/>
    </source>
</evidence>
<keyword evidence="10" id="KW-1003">Cell membrane</keyword>
<dbReference type="EMBL" id="LYMM01000062">
    <property type="protein sequence ID" value="PNU02886.1"/>
    <property type="molecule type" value="Genomic_DNA"/>
</dbReference>
<keyword evidence="5 10" id="KW-0808">Transferase</keyword>
<dbReference type="OrthoDB" id="9776737at2"/>
<comment type="similarity">
    <text evidence="3 10">Belongs to the glycosyltransferase 39 family.</text>
</comment>
<gene>
    <name evidence="13" type="ORF">A8V01_07445</name>
</gene>
<protein>
    <recommendedName>
        <fullName evidence="9 10">Polyprenol-phosphate-mannose--protein mannosyltransferase</fullName>
        <ecNumber evidence="10">2.4.1.-</ecNumber>
    </recommendedName>
</protein>
<evidence type="ECO:0000256" key="4">
    <source>
        <dbReference type="ARBA" id="ARBA00022676"/>
    </source>
</evidence>
<keyword evidence="6 10" id="KW-0812">Transmembrane</keyword>
<evidence type="ECO:0000256" key="10">
    <source>
        <dbReference type="RuleBase" id="RU367007"/>
    </source>
</evidence>
<dbReference type="GO" id="GO:0005886">
    <property type="term" value="C:plasma membrane"/>
    <property type="evidence" value="ECO:0007669"/>
    <property type="project" value="UniProtKB-SubCell"/>
</dbReference>
<feature type="transmembrane region" description="Helical" evidence="10">
    <location>
        <begin position="390"/>
        <end position="410"/>
    </location>
</feature>
<evidence type="ECO:0000313" key="13">
    <source>
        <dbReference type="EMBL" id="PNU02886.1"/>
    </source>
</evidence>
<feature type="transmembrane region" description="Helical" evidence="10">
    <location>
        <begin position="15"/>
        <end position="34"/>
    </location>
</feature>
<dbReference type="PANTHER" id="PTHR10050">
    <property type="entry name" value="DOLICHYL-PHOSPHATE-MANNOSE--PROTEIN MANNOSYLTRANSFERASE"/>
    <property type="match status" value="1"/>
</dbReference>
<feature type="domain" description="ArnT-like N-terminal" evidence="11">
    <location>
        <begin position="85"/>
        <end position="241"/>
    </location>
</feature>
<dbReference type="GO" id="GO:0012505">
    <property type="term" value="C:endomembrane system"/>
    <property type="evidence" value="ECO:0007669"/>
    <property type="project" value="UniProtKB-SubCell"/>
</dbReference>
<feature type="transmembrane region" description="Helical" evidence="10">
    <location>
        <begin position="84"/>
        <end position="102"/>
    </location>
</feature>
<evidence type="ECO:0000256" key="8">
    <source>
        <dbReference type="ARBA" id="ARBA00023136"/>
    </source>
</evidence>
<comment type="caution">
    <text evidence="13">The sequence shown here is derived from an EMBL/GenBank/DDBJ whole genome shotgun (WGS) entry which is preliminary data.</text>
</comment>
<comment type="function">
    <text evidence="10">Protein O-mannosyltransferase that catalyzes the transfer of a single mannose residue from a polyprenol phospho-mannosyl lipidic donor to the hydroxyl group of selected serine and threonine residues in acceptor proteins.</text>
</comment>
<evidence type="ECO:0000259" key="11">
    <source>
        <dbReference type="Pfam" id="PF02366"/>
    </source>
</evidence>
<keyword evidence="7 10" id="KW-1133">Transmembrane helix</keyword>
<feature type="transmembrane region" description="Helical" evidence="10">
    <location>
        <begin position="359"/>
        <end position="378"/>
    </location>
</feature>
<dbReference type="InterPro" id="IPR032421">
    <property type="entry name" value="PMT_4TMC"/>
</dbReference>
<dbReference type="Pfam" id="PF16192">
    <property type="entry name" value="PMT_4TMC"/>
    <property type="match status" value="1"/>
</dbReference>
<evidence type="ECO:0000256" key="7">
    <source>
        <dbReference type="ARBA" id="ARBA00022989"/>
    </source>
</evidence>
<dbReference type="InterPro" id="IPR027005">
    <property type="entry name" value="PMT-like"/>
</dbReference>
<reference evidence="13 14" key="1">
    <citation type="submission" date="2016-05" db="EMBL/GenBank/DDBJ databases">
        <title>Complete genome sequence of Novosphingobium guangzhouense SA925(T).</title>
        <authorList>
            <person name="Sha S."/>
        </authorList>
    </citation>
    <scope>NUCLEOTIDE SEQUENCE [LARGE SCALE GENOMIC DNA]</scope>
    <source>
        <strain evidence="13 14">SA925</strain>
    </source>
</reference>
<dbReference type="InterPro" id="IPR003342">
    <property type="entry name" value="ArnT-like_N"/>
</dbReference>
<accession>A0A2K2FVS1</accession>